<comment type="caution">
    <text evidence="4">The sequence shown here is derived from an EMBL/GenBank/DDBJ whole genome shotgun (WGS) entry which is preliminary data.</text>
</comment>
<keyword evidence="5" id="KW-1185">Reference proteome</keyword>
<evidence type="ECO:0000256" key="1">
    <source>
        <dbReference type="ARBA" id="ARBA00004141"/>
    </source>
</evidence>
<dbReference type="InterPro" id="IPR005133">
    <property type="entry name" value="PhaG_MnhG_YufB"/>
</dbReference>
<evidence type="ECO:0000256" key="3">
    <source>
        <dbReference type="SAM" id="Phobius"/>
    </source>
</evidence>
<organism evidence="4 5">
    <name type="scientific">Brotonthovivens ammoniilytica</name>
    <dbReference type="NCBI Taxonomy" id="2981725"/>
    <lineage>
        <taxon>Bacteria</taxon>
        <taxon>Bacillati</taxon>
        <taxon>Bacillota</taxon>
        <taxon>Clostridia</taxon>
        <taxon>Lachnospirales</taxon>
        <taxon>Lachnospiraceae</taxon>
        <taxon>Brotonthovivens</taxon>
    </lineage>
</organism>
<dbReference type="RefSeq" id="WP_158425776.1">
    <property type="nucleotide sequence ID" value="NZ_JAOQJQ010000005.1"/>
</dbReference>
<dbReference type="Pfam" id="PF03334">
    <property type="entry name" value="PhaG_MnhG_YufB"/>
    <property type="match status" value="1"/>
</dbReference>
<dbReference type="Proteomes" id="UP001652442">
    <property type="component" value="Unassembled WGS sequence"/>
</dbReference>
<accession>A0ABT2TLN6</accession>
<dbReference type="NCBIfam" id="TIGR01300">
    <property type="entry name" value="CPA3_mnhG_phaG"/>
    <property type="match status" value="1"/>
</dbReference>
<name>A0ABT2TLN6_9FIRM</name>
<dbReference type="PANTHER" id="PTHR34703">
    <property type="entry name" value="ANTIPORTER SUBUNIT MNHG2-RELATED"/>
    <property type="match status" value="1"/>
</dbReference>
<feature type="transmembrane region" description="Helical" evidence="3">
    <location>
        <begin position="7"/>
        <end position="27"/>
    </location>
</feature>
<evidence type="ECO:0000313" key="5">
    <source>
        <dbReference type="Proteomes" id="UP001652442"/>
    </source>
</evidence>
<evidence type="ECO:0000313" key="4">
    <source>
        <dbReference type="EMBL" id="MCU6763132.1"/>
    </source>
</evidence>
<proteinExistence type="inferred from homology"/>
<keyword evidence="3" id="KW-1133">Transmembrane helix</keyword>
<reference evidence="4 5" key="1">
    <citation type="journal article" date="2021" name="ISME Commun">
        <title>Automated analysis of genomic sequences facilitates high-throughput and comprehensive description of bacteria.</title>
        <authorList>
            <person name="Hitch T.C.A."/>
        </authorList>
    </citation>
    <scope>NUCLEOTIDE SEQUENCE [LARGE SCALE GENOMIC DNA]</scope>
    <source>
        <strain evidence="4 5">Sanger_109</strain>
    </source>
</reference>
<comment type="similarity">
    <text evidence="2">Belongs to the CPA3 antiporters (TC 2.A.63) subunit G family.</text>
</comment>
<gene>
    <name evidence="4" type="primary">mnhG</name>
    <name evidence="4" type="ORF">OCV88_12485</name>
</gene>
<evidence type="ECO:0000256" key="2">
    <source>
        <dbReference type="ARBA" id="ARBA00008404"/>
    </source>
</evidence>
<dbReference type="PANTHER" id="PTHR34703:SF1">
    <property type="entry name" value="ANTIPORTER SUBUNIT MNHG2-RELATED"/>
    <property type="match status" value="1"/>
</dbReference>
<sequence length="112" mass="12289">MLTVREIISACFLFAGLFFCVITSIGISRLPDFYSRCHTSGNSETIGLLLTCTGFIINTGFHILSVKIAILFILVCICNPIGTHILARTAYQTGYKMSVSSRKEADHADSNH</sequence>
<dbReference type="EMBL" id="JAOQJQ010000005">
    <property type="protein sequence ID" value="MCU6763132.1"/>
    <property type="molecule type" value="Genomic_DNA"/>
</dbReference>
<feature type="transmembrane region" description="Helical" evidence="3">
    <location>
        <begin position="47"/>
        <end position="78"/>
    </location>
</feature>
<protein>
    <submittedName>
        <fullName evidence="4">Monovalent cation/H(+) antiporter subunit G</fullName>
    </submittedName>
</protein>
<comment type="subcellular location">
    <subcellularLocation>
        <location evidence="1">Membrane</location>
        <topology evidence="1">Multi-pass membrane protein</topology>
    </subcellularLocation>
</comment>
<keyword evidence="3" id="KW-0812">Transmembrane</keyword>
<keyword evidence="3" id="KW-0472">Membrane</keyword>